<protein>
    <submittedName>
        <fullName evidence="1">Uncharacterized protein</fullName>
    </submittedName>
</protein>
<sequence length="139" mass="15197">MLLSSLYFLLKRSPVVAHHSFLNDHLQLHLTNNSRQQASITQAITTSQAIIAVNHGSLCFCNSISQPPTPAAQFDNSNHCCKHHQSTMATALLNSPINSQSSMKHTTSIHFNIFSTTNCKPWSSSASTAKPRSHIITSA</sequence>
<reference evidence="1 2" key="1">
    <citation type="journal article" date="2023" name="G3 (Bethesda)">
        <title>A chromosome-length genome assembly and annotation of blackberry (Rubus argutus, cv. 'Hillquist').</title>
        <authorList>
            <person name="Bruna T."/>
            <person name="Aryal R."/>
            <person name="Dudchenko O."/>
            <person name="Sargent D.J."/>
            <person name="Mead D."/>
            <person name="Buti M."/>
            <person name="Cavallini A."/>
            <person name="Hytonen T."/>
            <person name="Andres J."/>
            <person name="Pham M."/>
            <person name="Weisz D."/>
            <person name="Mascagni F."/>
            <person name="Usai G."/>
            <person name="Natali L."/>
            <person name="Bassil N."/>
            <person name="Fernandez G.E."/>
            <person name="Lomsadze A."/>
            <person name="Armour M."/>
            <person name="Olukolu B."/>
            <person name="Poorten T."/>
            <person name="Britton C."/>
            <person name="Davik J."/>
            <person name="Ashrafi H."/>
            <person name="Aiden E.L."/>
            <person name="Borodovsky M."/>
            <person name="Worthington M."/>
        </authorList>
    </citation>
    <scope>NUCLEOTIDE SEQUENCE [LARGE SCALE GENOMIC DNA]</scope>
    <source>
        <strain evidence="1">PI 553951</strain>
    </source>
</reference>
<evidence type="ECO:0000313" key="2">
    <source>
        <dbReference type="Proteomes" id="UP001457282"/>
    </source>
</evidence>
<dbReference type="AlphaFoldDB" id="A0AAW1X2P3"/>
<comment type="caution">
    <text evidence="1">The sequence shown here is derived from an EMBL/GenBank/DDBJ whole genome shotgun (WGS) entry which is preliminary data.</text>
</comment>
<name>A0AAW1X2P3_RUBAR</name>
<organism evidence="1 2">
    <name type="scientific">Rubus argutus</name>
    <name type="common">Southern blackberry</name>
    <dbReference type="NCBI Taxonomy" id="59490"/>
    <lineage>
        <taxon>Eukaryota</taxon>
        <taxon>Viridiplantae</taxon>
        <taxon>Streptophyta</taxon>
        <taxon>Embryophyta</taxon>
        <taxon>Tracheophyta</taxon>
        <taxon>Spermatophyta</taxon>
        <taxon>Magnoliopsida</taxon>
        <taxon>eudicotyledons</taxon>
        <taxon>Gunneridae</taxon>
        <taxon>Pentapetalae</taxon>
        <taxon>rosids</taxon>
        <taxon>fabids</taxon>
        <taxon>Rosales</taxon>
        <taxon>Rosaceae</taxon>
        <taxon>Rosoideae</taxon>
        <taxon>Rosoideae incertae sedis</taxon>
        <taxon>Rubus</taxon>
    </lineage>
</organism>
<evidence type="ECO:0000313" key="1">
    <source>
        <dbReference type="EMBL" id="KAK9930774.1"/>
    </source>
</evidence>
<proteinExistence type="predicted"/>
<dbReference type="EMBL" id="JBEDUW010000005">
    <property type="protein sequence ID" value="KAK9930774.1"/>
    <property type="molecule type" value="Genomic_DNA"/>
</dbReference>
<keyword evidence="2" id="KW-1185">Reference proteome</keyword>
<accession>A0AAW1X2P3</accession>
<gene>
    <name evidence="1" type="ORF">M0R45_027801</name>
</gene>
<dbReference type="Proteomes" id="UP001457282">
    <property type="component" value="Unassembled WGS sequence"/>
</dbReference>